<dbReference type="AlphaFoldDB" id="A0A0B2AC09"/>
<evidence type="ECO:0000256" key="1">
    <source>
        <dbReference type="SAM" id="Phobius"/>
    </source>
</evidence>
<dbReference type="RefSeq" id="WP_039396268.1">
    <property type="nucleotide sequence ID" value="NZ_JTDK01000005.1"/>
</dbReference>
<dbReference type="InterPro" id="IPR012902">
    <property type="entry name" value="N_methyl_site"/>
</dbReference>
<keyword evidence="1" id="KW-0472">Membrane</keyword>
<dbReference type="Pfam" id="PF07963">
    <property type="entry name" value="N_methyl"/>
    <property type="match status" value="1"/>
</dbReference>
<keyword evidence="1" id="KW-0812">Transmembrane</keyword>
<evidence type="ECO:0000313" key="3">
    <source>
        <dbReference type="Proteomes" id="UP000031030"/>
    </source>
</evidence>
<name>A0A0B2AC09_9MICO</name>
<gene>
    <name evidence="2" type="ORF">LK09_03965</name>
</gene>
<keyword evidence="3" id="KW-1185">Reference proteome</keyword>
<feature type="transmembrane region" description="Helical" evidence="1">
    <location>
        <begin position="16"/>
        <end position="38"/>
    </location>
</feature>
<proteinExistence type="predicted"/>
<comment type="caution">
    <text evidence="2">The sequence shown here is derived from an EMBL/GenBank/DDBJ whole genome shotgun (WGS) entry which is preliminary data.</text>
</comment>
<accession>A0A0B2AC09</accession>
<dbReference type="STRING" id="1348253.LK09_03965"/>
<protein>
    <recommendedName>
        <fullName evidence="4">Prepilin-type N-terminal cleavage/methylation domain-containing protein</fullName>
    </recommendedName>
</protein>
<keyword evidence="1" id="KW-1133">Transmembrane helix</keyword>
<dbReference type="EMBL" id="JTDK01000005">
    <property type="protein sequence ID" value="KHK99171.1"/>
    <property type="molecule type" value="Genomic_DNA"/>
</dbReference>
<dbReference type="Proteomes" id="UP000031030">
    <property type="component" value="Unassembled WGS sequence"/>
</dbReference>
<reference evidence="2 3" key="1">
    <citation type="submission" date="2014-11" db="EMBL/GenBank/DDBJ databases">
        <title>Genome sequence of Microbacterium mangrovi MUSC 115(T).</title>
        <authorList>
            <person name="Lee L.-H."/>
        </authorList>
    </citation>
    <scope>NUCLEOTIDE SEQUENCE [LARGE SCALE GENOMIC DNA]</scope>
    <source>
        <strain evidence="2 3">MUSC 115</strain>
    </source>
</reference>
<organism evidence="2 3">
    <name type="scientific">Microbacterium mangrovi</name>
    <dbReference type="NCBI Taxonomy" id="1348253"/>
    <lineage>
        <taxon>Bacteria</taxon>
        <taxon>Bacillati</taxon>
        <taxon>Actinomycetota</taxon>
        <taxon>Actinomycetes</taxon>
        <taxon>Micrococcales</taxon>
        <taxon>Microbacteriaceae</taxon>
        <taxon>Microbacterium</taxon>
    </lineage>
</organism>
<evidence type="ECO:0008006" key="4">
    <source>
        <dbReference type="Google" id="ProtNLM"/>
    </source>
</evidence>
<sequence length="188" mass="19737">MRDLERDDGGFSLVELIIYVVVLGVITAGIAVMFVNIWKTQASVTDQTDATARGQVISSQIEKAMRNAVAFKVTDAGLSSTLATGPVLEVATDLSGSNACMGFNLGGGSAQLAMTSGGALSSASWRTWEPGVVQHYTDDFFTQSGTTVSYSFDVKSANGPTVHFQGTAYMRNITWGALPGGGTQTCFT</sequence>
<dbReference type="OrthoDB" id="5072799at2"/>
<evidence type="ECO:0000313" key="2">
    <source>
        <dbReference type="EMBL" id="KHK99171.1"/>
    </source>
</evidence>